<feature type="coiled-coil region" evidence="1">
    <location>
        <begin position="149"/>
        <end position="285"/>
    </location>
</feature>
<feature type="coiled-coil region" evidence="1">
    <location>
        <begin position="469"/>
        <end position="570"/>
    </location>
</feature>
<evidence type="ECO:0000313" key="3">
    <source>
        <dbReference type="Ensembl" id="ENSMAMP00000052394.1"/>
    </source>
</evidence>
<evidence type="ECO:0000313" key="4">
    <source>
        <dbReference type="Proteomes" id="UP000261640"/>
    </source>
</evidence>
<proteinExistence type="predicted"/>
<keyword evidence="1" id="KW-0175">Coiled coil</keyword>
<dbReference type="Proteomes" id="UP000261640">
    <property type="component" value="Unplaced"/>
</dbReference>
<accession>A0A7N8XKP4</accession>
<name>A0A7N8XKP4_9TELE</name>
<protein>
    <submittedName>
        <fullName evidence="3">Uncharacterized protein</fullName>
    </submittedName>
</protein>
<keyword evidence="4" id="KW-1185">Reference proteome</keyword>
<evidence type="ECO:0000256" key="1">
    <source>
        <dbReference type="SAM" id="Coils"/>
    </source>
</evidence>
<evidence type="ECO:0000256" key="2">
    <source>
        <dbReference type="SAM" id="MobiDB-lite"/>
    </source>
</evidence>
<dbReference type="InParanoid" id="A0A7N8XKP4"/>
<organism evidence="3 4">
    <name type="scientific">Mastacembelus armatus</name>
    <name type="common">zig-zag eel</name>
    <dbReference type="NCBI Taxonomy" id="205130"/>
    <lineage>
        <taxon>Eukaryota</taxon>
        <taxon>Metazoa</taxon>
        <taxon>Chordata</taxon>
        <taxon>Craniata</taxon>
        <taxon>Vertebrata</taxon>
        <taxon>Euteleostomi</taxon>
        <taxon>Actinopterygii</taxon>
        <taxon>Neopterygii</taxon>
        <taxon>Teleostei</taxon>
        <taxon>Neoteleostei</taxon>
        <taxon>Acanthomorphata</taxon>
        <taxon>Anabantaria</taxon>
        <taxon>Synbranchiformes</taxon>
        <taxon>Mastacembelidae</taxon>
        <taxon>Mastacembelus</taxon>
    </lineage>
</organism>
<feature type="coiled-coil region" evidence="1">
    <location>
        <begin position="333"/>
        <end position="360"/>
    </location>
</feature>
<dbReference type="GeneTree" id="ENSGT00940000178957"/>
<dbReference type="AlphaFoldDB" id="A0A7N8XKP4"/>
<dbReference type="Ensembl" id="ENSMAMT00000063752.1">
    <property type="protein sequence ID" value="ENSMAMP00000052394.1"/>
    <property type="gene ID" value="ENSMAMG00000027629.1"/>
</dbReference>
<reference evidence="3" key="2">
    <citation type="submission" date="2025-09" db="UniProtKB">
        <authorList>
            <consortium name="Ensembl"/>
        </authorList>
    </citation>
    <scope>IDENTIFICATION</scope>
</reference>
<sequence>MKQKEKVGAGSANAAVTSRGYRRSAVKEKQPQQKTQVNVCDIGKSKHRYGGGAIKPCSRQPVGEGSGDATVTTSTAIALTKNNHGVFTEADTQCVRCREKRRQWERGAMDVFQLRWELRRTKKNEQWLLDENSKMQKQLSELSVAEMILRQEQSEIHEPKNQAEEYELQIAKLQKELDTARTDLRLEEEKRALSVSVSEQRLLDLEKQCQELEQKYSLEKMQRENTEKELETSNLTKEENKNLTLLVQQMDDKVQELEMLKKDYLNQIEELKDQLKWKIAERRANENYNYKKQANADKIKIYKLTQETATLTKKNKNLVILQTTAERELAKTQEYTNSLIKELEIRKKEAEKQIDLVVAMERQINKYNALKRSVKHSQELEERERKIRKQELVQMTNSLSKSQQNYRMQEIQKEAAITERKLCARNLFMAQIKITEMAETIEQLKAKLHSEHCDFNAKDTELVKITKKYDSVKRQLQAATIKLKQTKEALEQHLASADKQKLLVEKELSRIEEDNRKLDKEVGHYNHVVAHLQQKLNIQETAKIMQEKTLKNMEEEVISLKQHIKNLNNELSIRHVALVRHKSRRQTTRDKTKKNLYPRLEMIKDQLRQYQLYGRKKLQDMKDREIISFSFRLCLWPLELLAHLSKILRFGENLV</sequence>
<reference evidence="3" key="1">
    <citation type="submission" date="2025-08" db="UniProtKB">
        <authorList>
            <consortium name="Ensembl"/>
        </authorList>
    </citation>
    <scope>IDENTIFICATION</scope>
</reference>
<feature type="region of interest" description="Disordered" evidence="2">
    <location>
        <begin position="1"/>
        <end position="33"/>
    </location>
</feature>